<gene>
    <name evidence="1" type="ORF">LOK49_LG07G03198</name>
</gene>
<organism evidence="1 2">
    <name type="scientific">Camellia lanceoleosa</name>
    <dbReference type="NCBI Taxonomy" id="1840588"/>
    <lineage>
        <taxon>Eukaryota</taxon>
        <taxon>Viridiplantae</taxon>
        <taxon>Streptophyta</taxon>
        <taxon>Embryophyta</taxon>
        <taxon>Tracheophyta</taxon>
        <taxon>Spermatophyta</taxon>
        <taxon>Magnoliopsida</taxon>
        <taxon>eudicotyledons</taxon>
        <taxon>Gunneridae</taxon>
        <taxon>Pentapetalae</taxon>
        <taxon>asterids</taxon>
        <taxon>Ericales</taxon>
        <taxon>Theaceae</taxon>
        <taxon>Camellia</taxon>
    </lineage>
</organism>
<keyword evidence="2" id="KW-1185">Reference proteome</keyword>
<comment type="caution">
    <text evidence="1">The sequence shown here is derived from an EMBL/GenBank/DDBJ whole genome shotgun (WGS) entry which is preliminary data.</text>
</comment>
<reference evidence="1 2" key="1">
    <citation type="journal article" date="2022" name="Plant J.">
        <title>Chromosome-level genome of Camellia lanceoleosa provides a valuable resource for understanding genome evolution and self-incompatibility.</title>
        <authorList>
            <person name="Gong W."/>
            <person name="Xiao S."/>
            <person name="Wang L."/>
            <person name="Liao Z."/>
            <person name="Chang Y."/>
            <person name="Mo W."/>
            <person name="Hu G."/>
            <person name="Li W."/>
            <person name="Zhao G."/>
            <person name="Zhu H."/>
            <person name="Hu X."/>
            <person name="Ji K."/>
            <person name="Xiang X."/>
            <person name="Song Q."/>
            <person name="Yuan D."/>
            <person name="Jin S."/>
            <person name="Zhang L."/>
        </authorList>
    </citation>
    <scope>NUCLEOTIDE SEQUENCE [LARGE SCALE GENOMIC DNA]</scope>
    <source>
        <strain evidence="1">SQ_2022a</strain>
    </source>
</reference>
<accession>A0ACC0H6N2</accession>
<evidence type="ECO:0000313" key="2">
    <source>
        <dbReference type="Proteomes" id="UP001060215"/>
    </source>
</evidence>
<sequence length="106" mass="12183">MFPLYINLYKIWKNDALSPPSYPFFYSRELHHRRRSWNCFLPGCRSDQKSGGSEYQVMDTQSSLAKACLKMGRMLTSLACLHVMLVNTLCSLLQDILCPNTQPTFG</sequence>
<dbReference type="EMBL" id="CM045764">
    <property type="protein sequence ID" value="KAI8008584.1"/>
    <property type="molecule type" value="Genomic_DNA"/>
</dbReference>
<dbReference type="Proteomes" id="UP001060215">
    <property type="component" value="Chromosome 7"/>
</dbReference>
<evidence type="ECO:0000313" key="1">
    <source>
        <dbReference type="EMBL" id="KAI8008584.1"/>
    </source>
</evidence>
<proteinExistence type="predicted"/>
<name>A0ACC0H6N2_9ERIC</name>
<protein>
    <submittedName>
        <fullName evidence="1">Uncharacterized protein</fullName>
    </submittedName>
</protein>